<evidence type="ECO:0000313" key="1">
    <source>
        <dbReference type="EMBL" id="MCM2374694.1"/>
    </source>
</evidence>
<reference evidence="1 2" key="1">
    <citation type="journal article" date="2022" name="Syst. Appl. Microbiol.">
        <title>Rhodopirellula aestuarii sp. nov., a novel member of the genus Rhodopirellula isolated from brackish sediments collected in the Tagus River estuary, Portugal.</title>
        <authorList>
            <person name="Vitorino I.R."/>
            <person name="Klimek D."/>
            <person name="Calusinska M."/>
            <person name="Lobo-da-Cunha A."/>
            <person name="Vasconcelos V."/>
            <person name="Lage O.M."/>
        </authorList>
    </citation>
    <scope>NUCLEOTIDE SEQUENCE [LARGE SCALE GENOMIC DNA]</scope>
    <source>
        <strain evidence="1 2">ICT_H3.1</strain>
    </source>
</reference>
<accession>A0ABT0UD76</accession>
<keyword evidence="2" id="KW-1185">Reference proteome</keyword>
<dbReference type="RefSeq" id="WP_250932726.1">
    <property type="nucleotide sequence ID" value="NZ_JAMQBK010000096.1"/>
</dbReference>
<comment type="caution">
    <text evidence="1">The sequence shown here is derived from an EMBL/GenBank/DDBJ whole genome shotgun (WGS) entry which is preliminary data.</text>
</comment>
<dbReference type="EMBL" id="JAMQBK010000096">
    <property type="protein sequence ID" value="MCM2374694.1"/>
    <property type="molecule type" value="Genomic_DNA"/>
</dbReference>
<proteinExistence type="predicted"/>
<dbReference type="Proteomes" id="UP001202961">
    <property type="component" value="Unassembled WGS sequence"/>
</dbReference>
<gene>
    <name evidence="1" type="ORF">NB063_29070</name>
</gene>
<sequence length="112" mass="12929">MSIDLTKYLEITRFEYDPERLQILDDELMFVAELGRPSLILPNDSLIHAQGRLMAAAPELRRRLASLQILYEKECPANRRKKFVLDHTWEFIDGILDESLKNAADPDTARTA</sequence>
<evidence type="ECO:0000313" key="2">
    <source>
        <dbReference type="Proteomes" id="UP001202961"/>
    </source>
</evidence>
<protein>
    <submittedName>
        <fullName evidence="1">Uncharacterized protein</fullName>
    </submittedName>
</protein>
<organism evidence="1 2">
    <name type="scientific">Aporhodopirellula aestuarii</name>
    <dbReference type="NCBI Taxonomy" id="2950107"/>
    <lineage>
        <taxon>Bacteria</taxon>
        <taxon>Pseudomonadati</taxon>
        <taxon>Planctomycetota</taxon>
        <taxon>Planctomycetia</taxon>
        <taxon>Pirellulales</taxon>
        <taxon>Pirellulaceae</taxon>
        <taxon>Aporhodopirellula</taxon>
    </lineage>
</organism>
<name>A0ABT0UD76_9BACT</name>